<keyword evidence="3 4" id="KW-0645">Protease</keyword>
<dbReference type="GO" id="GO:0000288">
    <property type="term" value="P:nuclear-transcribed mRNA catabolic process, deadenylation-dependent decay"/>
    <property type="evidence" value="ECO:0007669"/>
    <property type="project" value="TreeGrafter"/>
</dbReference>
<reference evidence="8" key="1">
    <citation type="submission" date="2016-11" db="UniProtKB">
        <authorList>
            <consortium name="WormBaseParasite"/>
        </authorList>
    </citation>
    <scope>IDENTIFICATION</scope>
</reference>
<dbReference type="Pfam" id="PF04054">
    <property type="entry name" value="Not1"/>
    <property type="match status" value="1"/>
</dbReference>
<feature type="domain" description="Peptidase M12A" evidence="6">
    <location>
        <begin position="103"/>
        <end position="291"/>
    </location>
</feature>
<dbReference type="InterPro" id="IPR032191">
    <property type="entry name" value="CNOT1_CAF1_bind"/>
</dbReference>
<dbReference type="GO" id="GO:0017148">
    <property type="term" value="P:negative regulation of translation"/>
    <property type="evidence" value="ECO:0007669"/>
    <property type="project" value="InterPro"/>
</dbReference>
<feature type="active site" evidence="3">
    <location>
        <position position="189"/>
    </location>
</feature>
<dbReference type="Pfam" id="PF16415">
    <property type="entry name" value="CNOT1_CAF1_bind"/>
    <property type="match status" value="1"/>
</dbReference>
<dbReference type="Gene3D" id="1.25.40.180">
    <property type="match status" value="1"/>
</dbReference>
<dbReference type="Gene3D" id="3.40.390.10">
    <property type="entry name" value="Collagenase (Catalytic Domain)"/>
    <property type="match status" value="1"/>
</dbReference>
<keyword evidence="3 4" id="KW-0378">Hydrolase</keyword>
<keyword evidence="3 4" id="KW-0482">Metalloprotease</keyword>
<accession>A0A1I7RMW5</accession>
<dbReference type="WBParaSite" id="BXY_0205100.1">
    <property type="protein sequence ID" value="BXY_0205100.1"/>
    <property type="gene ID" value="BXY_0205100"/>
</dbReference>
<keyword evidence="3 4" id="KW-0862">Zinc</keyword>
<dbReference type="PANTHER" id="PTHR13162:SF8">
    <property type="entry name" value="CCR4-NOT TRANSCRIPTION COMPLEX SUBUNIT 1"/>
    <property type="match status" value="1"/>
</dbReference>
<dbReference type="CDD" id="cd04280">
    <property type="entry name" value="ZnMc_astacin_like"/>
    <property type="match status" value="1"/>
</dbReference>
<evidence type="ECO:0000256" key="3">
    <source>
        <dbReference type="PROSITE-ProRule" id="PRU01211"/>
    </source>
</evidence>
<dbReference type="GO" id="GO:0008270">
    <property type="term" value="F:zinc ion binding"/>
    <property type="evidence" value="ECO:0007669"/>
    <property type="project" value="UniProtKB-UniRule"/>
</dbReference>
<evidence type="ECO:0000313" key="8">
    <source>
        <dbReference type="WBParaSite" id="BXY_0205100.1"/>
    </source>
</evidence>
<feature type="signal peptide" evidence="4">
    <location>
        <begin position="1"/>
        <end position="19"/>
    </location>
</feature>
<comment type="cofactor">
    <cofactor evidence="3 4">
        <name>Zn(2+)</name>
        <dbReference type="ChEBI" id="CHEBI:29105"/>
    </cofactor>
    <text evidence="3 4">Binds 1 zinc ion per subunit.</text>
</comment>
<dbReference type="InterPro" id="IPR034035">
    <property type="entry name" value="Astacin-like_dom"/>
</dbReference>
<dbReference type="eggNOG" id="KOG1831">
    <property type="taxonomic scope" value="Eukaryota"/>
</dbReference>
<dbReference type="InterPro" id="IPR035914">
    <property type="entry name" value="Sperma_CUB_dom_sf"/>
</dbReference>
<dbReference type="PROSITE" id="PS51864">
    <property type="entry name" value="ASTACIN"/>
    <property type="match status" value="1"/>
</dbReference>
<dbReference type="Gene3D" id="1.25.40.800">
    <property type="match status" value="1"/>
</dbReference>
<dbReference type="InterPro" id="IPR024079">
    <property type="entry name" value="MetalloPept_cat_dom_sf"/>
</dbReference>
<dbReference type="PANTHER" id="PTHR13162">
    <property type="entry name" value="CCR4-NOT TRANSCRIPTION COMPLEX"/>
    <property type="match status" value="1"/>
</dbReference>
<keyword evidence="1" id="KW-0245">EGF-like domain</keyword>
<protein>
    <recommendedName>
        <fullName evidence="4">Metalloendopeptidase</fullName>
        <ecNumber evidence="4">3.4.24.-</ecNumber>
    </recommendedName>
</protein>
<feature type="binding site" evidence="3">
    <location>
        <position position="188"/>
    </location>
    <ligand>
        <name>Zn(2+)</name>
        <dbReference type="ChEBI" id="CHEBI:29105"/>
        <note>catalytic</note>
    </ligand>
</feature>
<dbReference type="GO" id="GO:0030015">
    <property type="term" value="C:CCR4-NOT core complex"/>
    <property type="evidence" value="ECO:0007669"/>
    <property type="project" value="InterPro"/>
</dbReference>
<dbReference type="Gene3D" id="1.25.40.790">
    <property type="match status" value="1"/>
</dbReference>
<keyword evidence="2" id="KW-1015">Disulfide bond</keyword>
<evidence type="ECO:0000256" key="4">
    <source>
        <dbReference type="RuleBase" id="RU361183"/>
    </source>
</evidence>
<feature type="region of interest" description="Disordered" evidence="5">
    <location>
        <begin position="669"/>
        <end position="696"/>
    </location>
</feature>
<dbReference type="PRINTS" id="PR00480">
    <property type="entry name" value="ASTACIN"/>
</dbReference>
<sequence>MWSPTAIYFSCFLLTLTETIELGKETETERSQVRSILNRLRQKEEAKHPSSPYNKIRSLIKQSFDVNGQTEDLFEGDIILSLPQARKIAENLDKESPPRKKRQVVVGETLKWNKVIPYEMVDEEARGLAEDSMAVITAQTCLVFKERTTEEDYIRFVHAAGCFSAVGKVGGGQPVSMGYGCSLGAAVHEVLHALGLWHEQARSDRDRFVKIRYENIQLNRKDNFIKRGSNESENNEERYDYGSIMHYGPNTFGIESADTLETVDPRFQHTIGQRADVSFKDMKLINMRYCSDSCPTKLDCQYGGYTDPQECSKCKCPNGIGGTLCNEVKTSDFQACGDTDLDASDSHVKTIVISNIRGPGRCNYRIKAQPGFHVKLEVVEQSFECVETCSSYLEAKHLKDKTTTGFRMCCDEALDYNIVSQDHEMIVVVHHEKEDRDFTTKMIYYQNQVSFEFFRIQIRLEMSDQELTENLSFLLNNLTDENVEQTGQYLKELSVNFTEDVEKHLALILIRRRVAVEQNHVGLYVKLALSLESETFQANLLLVTINYATQLMDGARTAANQNPRDLLRNLGTFLGLITWGRDLELPTHLLDPLELLKEAEREGQEKMEKILPFVANMLRACKTSKVFKPNHPRIQPIFEVLKRIHSMENMKMTLCFEVEALFDDLRAPTPPPEEHSFAYSDPHTSGHLSDQSMEQSFFSQSSYQAPPLFAQFQQQGLMDNPMALQALMNPAYLQQIQYQQHVQPDFINSLQAPPFHPRPPVPPGMTFPIQEQAIEPPAPRYQPPHVRFQEAQHQAQHHQQPPQMSLESHDMTKVFEERRIWDPNPAAKKETNAFVAKDKELVWSLIDAIDFTCSPVFQLHNTAKGRVTESIFGYLTDVEKMLAPILKRLCEPLGFSAASLLYRDFAFVDIQSFEGMKKINRSVYKALLFALYYRQNANEAAYKHMKRTIEAAVARAMEYERAHQRGVAPAELEWTKQMSARQFAHANAHIIGTFICEVLERFSHELADLHLFQFIEERKVHPDWIGLRRFAYNPTSREELEDMLPEPLRHKNVPEDHVLVYGEFEKLTAQLKEDVMNSLKNFDTKVFTDVAREDVEAARNPVQRGPIFQRSGFAPQPTSQEVKFDKKPIDEFTRKVLLVFREWCVSSRAPDPARRESFKKIVEFVYANELLTDMSEVGRFFEICLQVCIDLSEHLESFQEKATTEMELLKIDRQLFNHVKALALLVDRLADEQDRREHTRTRFIAHFIRVVIQTHVKKFEEWNEPTTLQIAIFYHTYYWIVTTQTRFDNQKNVKEFIDIFATAIQTVSPLNMPYFIFSYTSIIAHPQLMRSILASPEMDPAKSANFYMMLIKPLLECHRKLCESEEDIHKEAVHHLNKGLSRVFSYLQHDFPGFFVRKYSVVLKMVPLICIHLRNLVVGAVPEETEMIEANLGFDRCCMSDQMNLNPEVHNEFLMMASEDSKNLTSRATVETANPDFIPEFIESFKSVKNDVNQFDLAKITDFLTYFGALSVSEIRAAKASVSMVVVANNRVVKVLENALRVMDSEGTYMFLNALMDQLRYPNSHTAFFCGVLLVLFKSGHEHFKEVMSRIMFERILTFPPCPFGLKLLLCELFTNSSYDFFANDFLHATPVIERLCVESAKNILNVTIPITSILAHFRFESLNESFANMEVASPTCPSMMFQMPMSPIG</sequence>
<dbReference type="Proteomes" id="UP000095284">
    <property type="component" value="Unplaced"/>
</dbReference>
<dbReference type="GO" id="GO:0000932">
    <property type="term" value="C:P-body"/>
    <property type="evidence" value="ECO:0007669"/>
    <property type="project" value="TreeGrafter"/>
</dbReference>
<evidence type="ECO:0000313" key="7">
    <source>
        <dbReference type="Proteomes" id="UP000095284"/>
    </source>
</evidence>
<dbReference type="InterPro" id="IPR040398">
    <property type="entry name" value="Not1"/>
</dbReference>
<dbReference type="InterPro" id="IPR007196">
    <property type="entry name" value="CCR4-Not_Not1_C"/>
</dbReference>
<dbReference type="SUPFAM" id="SSF49854">
    <property type="entry name" value="Spermadhesin, CUB domain"/>
    <property type="match status" value="1"/>
</dbReference>
<dbReference type="InterPro" id="IPR001506">
    <property type="entry name" value="Peptidase_M12A"/>
</dbReference>
<keyword evidence="4" id="KW-0732">Signal</keyword>
<dbReference type="InterPro" id="IPR006026">
    <property type="entry name" value="Peptidase_Metallo"/>
</dbReference>
<feature type="binding site" evidence="3">
    <location>
        <position position="198"/>
    </location>
    <ligand>
        <name>Zn(2+)</name>
        <dbReference type="ChEBI" id="CHEBI:29105"/>
        <note>catalytic</note>
    </ligand>
</feature>
<dbReference type="SMART" id="SM00235">
    <property type="entry name" value="ZnMc"/>
    <property type="match status" value="1"/>
</dbReference>
<evidence type="ECO:0000256" key="5">
    <source>
        <dbReference type="SAM" id="MobiDB-lite"/>
    </source>
</evidence>
<dbReference type="Pfam" id="PF01400">
    <property type="entry name" value="Astacin"/>
    <property type="match status" value="1"/>
</dbReference>
<feature type="binding site" evidence="3">
    <location>
        <position position="192"/>
    </location>
    <ligand>
        <name>Zn(2+)</name>
        <dbReference type="ChEBI" id="CHEBI:29105"/>
        <note>catalytic</note>
    </ligand>
</feature>
<keyword evidence="3 4" id="KW-0479">Metal-binding</keyword>
<dbReference type="GO" id="GO:0060090">
    <property type="term" value="F:molecular adaptor activity"/>
    <property type="evidence" value="ECO:0007669"/>
    <property type="project" value="TreeGrafter"/>
</dbReference>
<dbReference type="SUPFAM" id="SSF55486">
    <property type="entry name" value="Metalloproteases ('zincins'), catalytic domain"/>
    <property type="match status" value="1"/>
</dbReference>
<evidence type="ECO:0000256" key="2">
    <source>
        <dbReference type="ARBA" id="ARBA00023157"/>
    </source>
</evidence>
<evidence type="ECO:0000259" key="6">
    <source>
        <dbReference type="PROSITE" id="PS51864"/>
    </source>
</evidence>
<dbReference type="EC" id="3.4.24.-" evidence="4"/>
<comment type="caution">
    <text evidence="3">Lacks conserved residue(s) required for the propagation of feature annotation.</text>
</comment>
<proteinExistence type="predicted"/>
<organism evidence="7 8">
    <name type="scientific">Bursaphelenchus xylophilus</name>
    <name type="common">Pinewood nematode worm</name>
    <name type="synonym">Aphelenchoides xylophilus</name>
    <dbReference type="NCBI Taxonomy" id="6326"/>
    <lineage>
        <taxon>Eukaryota</taxon>
        <taxon>Metazoa</taxon>
        <taxon>Ecdysozoa</taxon>
        <taxon>Nematoda</taxon>
        <taxon>Chromadorea</taxon>
        <taxon>Rhabditida</taxon>
        <taxon>Tylenchina</taxon>
        <taxon>Tylenchomorpha</taxon>
        <taxon>Aphelenchoidea</taxon>
        <taxon>Aphelenchoididae</taxon>
        <taxon>Bursaphelenchus</taxon>
    </lineage>
</organism>
<dbReference type="GO" id="GO:0006508">
    <property type="term" value="P:proteolysis"/>
    <property type="evidence" value="ECO:0007669"/>
    <property type="project" value="UniProtKB-KW"/>
</dbReference>
<dbReference type="GO" id="GO:0004222">
    <property type="term" value="F:metalloendopeptidase activity"/>
    <property type="evidence" value="ECO:0007669"/>
    <property type="project" value="UniProtKB-UniRule"/>
</dbReference>
<feature type="chain" id="PRO_5009029735" description="Metalloendopeptidase" evidence="4">
    <location>
        <begin position="20"/>
        <end position="1690"/>
    </location>
</feature>
<evidence type="ECO:0000256" key="1">
    <source>
        <dbReference type="ARBA" id="ARBA00022536"/>
    </source>
</evidence>
<name>A0A1I7RMW5_BURXY</name>